<dbReference type="OMA" id="CTHPKLA"/>
<dbReference type="Proteomes" id="UP000218811">
    <property type="component" value="Unassembled WGS sequence"/>
</dbReference>
<organism evidence="2 3">
    <name type="scientific">Wolfiporia cocos (strain MD-104)</name>
    <name type="common">Brown rot fungus</name>
    <dbReference type="NCBI Taxonomy" id="742152"/>
    <lineage>
        <taxon>Eukaryota</taxon>
        <taxon>Fungi</taxon>
        <taxon>Dikarya</taxon>
        <taxon>Basidiomycota</taxon>
        <taxon>Agaricomycotina</taxon>
        <taxon>Agaricomycetes</taxon>
        <taxon>Polyporales</taxon>
        <taxon>Phaeolaceae</taxon>
        <taxon>Wolfiporia</taxon>
    </lineage>
</organism>
<name>A0A2H3J9E6_WOLCO</name>
<feature type="domain" description="F-box" evidence="1">
    <location>
        <begin position="2"/>
        <end position="51"/>
    </location>
</feature>
<dbReference type="InterPro" id="IPR001810">
    <property type="entry name" value="F-box_dom"/>
</dbReference>
<dbReference type="PROSITE" id="PS50181">
    <property type="entry name" value="FBOX"/>
    <property type="match status" value="1"/>
</dbReference>
<gene>
    <name evidence="2" type="ORF">WOLCODRAFT_159960</name>
</gene>
<reference evidence="2 3" key="1">
    <citation type="journal article" date="2012" name="Science">
        <title>The Paleozoic origin of enzymatic lignin decomposition reconstructed from 31 fungal genomes.</title>
        <authorList>
            <person name="Floudas D."/>
            <person name="Binder M."/>
            <person name="Riley R."/>
            <person name="Barry K."/>
            <person name="Blanchette R.A."/>
            <person name="Henrissat B."/>
            <person name="Martinez A.T."/>
            <person name="Otillar R."/>
            <person name="Spatafora J.W."/>
            <person name="Yadav J.S."/>
            <person name="Aerts A."/>
            <person name="Benoit I."/>
            <person name="Boyd A."/>
            <person name="Carlson A."/>
            <person name="Copeland A."/>
            <person name="Coutinho P.M."/>
            <person name="de Vries R.P."/>
            <person name="Ferreira P."/>
            <person name="Findley K."/>
            <person name="Foster B."/>
            <person name="Gaskell J."/>
            <person name="Glotzer D."/>
            <person name="Gorecki P."/>
            <person name="Heitman J."/>
            <person name="Hesse C."/>
            <person name="Hori C."/>
            <person name="Igarashi K."/>
            <person name="Jurgens J.A."/>
            <person name="Kallen N."/>
            <person name="Kersten P."/>
            <person name="Kohler A."/>
            <person name="Kuees U."/>
            <person name="Kumar T.K.A."/>
            <person name="Kuo A."/>
            <person name="LaButti K."/>
            <person name="Larrondo L.F."/>
            <person name="Lindquist E."/>
            <person name="Ling A."/>
            <person name="Lombard V."/>
            <person name="Lucas S."/>
            <person name="Lundell T."/>
            <person name="Martin R."/>
            <person name="McLaughlin D.J."/>
            <person name="Morgenstern I."/>
            <person name="Morin E."/>
            <person name="Murat C."/>
            <person name="Nagy L.G."/>
            <person name="Nolan M."/>
            <person name="Ohm R.A."/>
            <person name="Patyshakuliyeva A."/>
            <person name="Rokas A."/>
            <person name="Ruiz-Duenas F.J."/>
            <person name="Sabat G."/>
            <person name="Salamov A."/>
            <person name="Samejima M."/>
            <person name="Schmutz J."/>
            <person name="Slot J.C."/>
            <person name="St John F."/>
            <person name="Stenlid J."/>
            <person name="Sun H."/>
            <person name="Sun S."/>
            <person name="Syed K."/>
            <person name="Tsang A."/>
            <person name="Wiebenga A."/>
            <person name="Young D."/>
            <person name="Pisabarro A."/>
            <person name="Eastwood D.C."/>
            <person name="Martin F."/>
            <person name="Cullen D."/>
            <person name="Grigoriev I.V."/>
            <person name="Hibbett D.S."/>
        </authorList>
    </citation>
    <scope>NUCLEOTIDE SEQUENCE [LARGE SCALE GENOMIC DNA]</scope>
    <source>
        <strain evidence="2 3">MD-104</strain>
    </source>
</reference>
<sequence>MPLAFCGLPPELIERILLFCHPRDVITFSWTCRSAYQLAYQGNDQYLWRELFLSRPFDDLRKAVPPLIPNKPLAQHDWRGELQRRVEAEIVVGREEPAGDPRLPRALGTLVSVVETALAISDGPDSDTSDNLRWLDPLLNKLTKLDANSVTVPERKLLARLMTYVALSYERSSDDSLGDEATKKRLRELRKHSRCYVYDLRRYKPETYYGPYTPGANGEIVANWEHVMHVVNVVALKLWELPMLALRLYCKPPAGLSSTQAYSAPFSHDRKQYDWAGVEGTWRRFVCFMDYRDLFEFNYHFQGNRSPEYFDDDYQEAIRPVELRLEVIDPQLTTGSSASSPLFPLVNPNYPPLFFKGVSSAAHNGDAAVEGHVRLLADGAIRWFFVTKYDGVTQWSAEGVQIGNVCSAAGVAGIWTGAFHEEADPAGPFWMWKVPGSLPEGFRI</sequence>
<dbReference type="Gene3D" id="1.20.1280.50">
    <property type="match status" value="1"/>
</dbReference>
<dbReference type="InterPro" id="IPR036047">
    <property type="entry name" value="F-box-like_dom_sf"/>
</dbReference>
<dbReference type="EMBL" id="KB467831">
    <property type="protein sequence ID" value="PCH33274.1"/>
    <property type="molecule type" value="Genomic_DNA"/>
</dbReference>
<proteinExistence type="predicted"/>
<keyword evidence="3" id="KW-1185">Reference proteome</keyword>
<dbReference type="CDD" id="cd09917">
    <property type="entry name" value="F-box_SF"/>
    <property type="match status" value="1"/>
</dbReference>
<dbReference type="SUPFAM" id="SSF81383">
    <property type="entry name" value="F-box domain"/>
    <property type="match status" value="1"/>
</dbReference>
<dbReference type="OrthoDB" id="3226064at2759"/>
<evidence type="ECO:0000313" key="2">
    <source>
        <dbReference type="EMBL" id="PCH33274.1"/>
    </source>
</evidence>
<evidence type="ECO:0000313" key="3">
    <source>
        <dbReference type="Proteomes" id="UP000218811"/>
    </source>
</evidence>
<dbReference type="AlphaFoldDB" id="A0A2H3J9E6"/>
<accession>A0A2H3J9E6</accession>
<dbReference type="STRING" id="742152.A0A2H3J9E6"/>
<dbReference type="Pfam" id="PF12937">
    <property type="entry name" value="F-box-like"/>
    <property type="match status" value="1"/>
</dbReference>
<protein>
    <recommendedName>
        <fullName evidence="1">F-box domain-containing protein</fullName>
    </recommendedName>
</protein>
<evidence type="ECO:0000259" key="1">
    <source>
        <dbReference type="PROSITE" id="PS50181"/>
    </source>
</evidence>